<comment type="pathway">
    <text evidence="3">Amino-acid biosynthesis; L-valine biosynthesis; L-valine from pyruvate: step 4/4.</text>
</comment>
<sequence>MGLGGTAYGNAFTPHMVTARWTPETGWTEPGLTPFAPIPMHPAMVGLHYGQVVFEGLKAHRMRDGSVALFRPRENARRFGHSAARLAMPALPDDLFLAAAEALVAADGAHVPEDGGSLYLRPLMFASEPDLMLRPAREYTFLLMAFATGGLFGDADSIGVWVCHDQSRAVPGGTGAVKCAGNYAPTYQAQLRAREHGCDQVVWLDPVERRWVEEAGAMSLFFVRGGPGAARVVTPGLTDTILPSVTRASLLDLAGDLGYEPVVERVSLEQWRKECASGEMTEAFSCGTAAVVTPVTRVCDRDGDWVVGDGTPGPVTLALRDALLGVQTGRAPDPRGWTRPVPAA</sequence>
<dbReference type="Proteomes" id="UP000184452">
    <property type="component" value="Unassembled WGS sequence"/>
</dbReference>
<dbReference type="GO" id="GO:0009097">
    <property type="term" value="P:isoleucine biosynthetic process"/>
    <property type="evidence" value="ECO:0007669"/>
    <property type="project" value="UniProtKB-UniPathway"/>
</dbReference>
<evidence type="ECO:0000256" key="4">
    <source>
        <dbReference type="ARBA" id="ARBA00005072"/>
    </source>
</evidence>
<evidence type="ECO:0000256" key="5">
    <source>
        <dbReference type="ARBA" id="ARBA00009320"/>
    </source>
</evidence>
<evidence type="ECO:0000256" key="10">
    <source>
        <dbReference type="ARBA" id="ARBA00022898"/>
    </source>
</evidence>
<dbReference type="Gene3D" id="3.30.470.10">
    <property type="match status" value="1"/>
</dbReference>
<comment type="catalytic activity">
    <reaction evidence="12">
        <text>L-valine + 2-oxoglutarate = 3-methyl-2-oxobutanoate + L-glutamate</text>
        <dbReference type="Rhea" id="RHEA:24813"/>
        <dbReference type="ChEBI" id="CHEBI:11851"/>
        <dbReference type="ChEBI" id="CHEBI:16810"/>
        <dbReference type="ChEBI" id="CHEBI:29985"/>
        <dbReference type="ChEBI" id="CHEBI:57762"/>
        <dbReference type="EC" id="2.6.1.42"/>
    </reaction>
</comment>
<dbReference type="InterPro" id="IPR033939">
    <property type="entry name" value="BCAT_family"/>
</dbReference>
<dbReference type="AlphaFoldDB" id="A0A1M6N6P1"/>
<dbReference type="UniPathway" id="UPA00047">
    <property type="reaction ID" value="UER00058"/>
</dbReference>
<keyword evidence="17" id="KW-1185">Reference proteome</keyword>
<comment type="catalytic activity">
    <reaction evidence="14">
        <text>L-leucine + 2-oxoglutarate = 4-methyl-2-oxopentanoate + L-glutamate</text>
        <dbReference type="Rhea" id="RHEA:18321"/>
        <dbReference type="ChEBI" id="CHEBI:16810"/>
        <dbReference type="ChEBI" id="CHEBI:17865"/>
        <dbReference type="ChEBI" id="CHEBI:29985"/>
        <dbReference type="ChEBI" id="CHEBI:57427"/>
        <dbReference type="EC" id="2.6.1.42"/>
    </reaction>
</comment>
<dbReference type="PANTHER" id="PTHR11825:SF44">
    <property type="entry name" value="BRANCHED-CHAIN-AMINO-ACID AMINOTRANSFERASE"/>
    <property type="match status" value="1"/>
</dbReference>
<dbReference type="SUPFAM" id="SSF56752">
    <property type="entry name" value="D-aminoacid aminotransferase-like PLP-dependent enzymes"/>
    <property type="match status" value="1"/>
</dbReference>
<evidence type="ECO:0000256" key="14">
    <source>
        <dbReference type="ARBA" id="ARBA00049229"/>
    </source>
</evidence>
<keyword evidence="11" id="KW-0100">Branched-chain amino acid biosynthesis</keyword>
<reference evidence="16 17" key="1">
    <citation type="submission" date="2016-11" db="EMBL/GenBank/DDBJ databases">
        <authorList>
            <person name="Jaros S."/>
            <person name="Januszkiewicz K."/>
            <person name="Wedrychowicz H."/>
        </authorList>
    </citation>
    <scope>NUCLEOTIDE SEQUENCE [LARGE SCALE GENOMIC DNA]</scope>
    <source>
        <strain evidence="16 17">CGMCC 4.5723</strain>
    </source>
</reference>
<keyword evidence="10" id="KW-0663">Pyridoxal phosphate</keyword>
<comment type="pathway">
    <text evidence="4">Amino-acid biosynthesis; L-leucine biosynthesis; L-leucine from 3-methyl-2-oxobutanoate: step 4/4.</text>
</comment>
<dbReference type="GO" id="GO:0009099">
    <property type="term" value="P:L-valine biosynthetic process"/>
    <property type="evidence" value="ECO:0007669"/>
    <property type="project" value="UniProtKB-UniPathway"/>
</dbReference>
<evidence type="ECO:0000256" key="1">
    <source>
        <dbReference type="ARBA" id="ARBA00001933"/>
    </source>
</evidence>
<evidence type="ECO:0000256" key="15">
    <source>
        <dbReference type="PIRSR" id="PIRSR006468-1"/>
    </source>
</evidence>
<proteinExistence type="inferred from homology"/>
<dbReference type="PIRSF" id="PIRSF006468">
    <property type="entry name" value="BCAT1"/>
    <property type="match status" value="1"/>
</dbReference>
<evidence type="ECO:0000256" key="12">
    <source>
        <dbReference type="ARBA" id="ARBA00048212"/>
    </source>
</evidence>
<evidence type="ECO:0000256" key="8">
    <source>
        <dbReference type="ARBA" id="ARBA00022605"/>
    </source>
</evidence>
<dbReference type="PANTHER" id="PTHR11825">
    <property type="entry name" value="SUBGROUP IIII AMINOTRANSFERASE"/>
    <property type="match status" value="1"/>
</dbReference>
<evidence type="ECO:0000313" key="16">
    <source>
        <dbReference type="EMBL" id="SHJ91314.1"/>
    </source>
</evidence>
<protein>
    <recommendedName>
        <fullName evidence="6">branched-chain-amino-acid transaminase</fullName>
        <ecNumber evidence="6">2.6.1.42</ecNumber>
    </recommendedName>
</protein>
<keyword evidence="7 16" id="KW-0032">Aminotransferase</keyword>
<evidence type="ECO:0000256" key="9">
    <source>
        <dbReference type="ARBA" id="ARBA00022679"/>
    </source>
</evidence>
<dbReference type="GO" id="GO:0009098">
    <property type="term" value="P:L-leucine biosynthetic process"/>
    <property type="evidence" value="ECO:0007669"/>
    <property type="project" value="UniProtKB-UniPathway"/>
</dbReference>
<comment type="pathway">
    <text evidence="2">Amino-acid biosynthesis; L-isoleucine biosynthesis; L-isoleucine from 2-oxobutanoate: step 4/4.</text>
</comment>
<evidence type="ECO:0000256" key="3">
    <source>
        <dbReference type="ARBA" id="ARBA00004931"/>
    </source>
</evidence>
<dbReference type="Gene3D" id="3.20.10.10">
    <property type="entry name" value="D-amino Acid Aminotransferase, subunit A, domain 2"/>
    <property type="match status" value="1"/>
</dbReference>
<dbReference type="NCBIfam" id="NF009897">
    <property type="entry name" value="PRK13357.1"/>
    <property type="match status" value="1"/>
</dbReference>
<dbReference type="UniPathway" id="UPA00048">
    <property type="reaction ID" value="UER00073"/>
</dbReference>
<evidence type="ECO:0000256" key="7">
    <source>
        <dbReference type="ARBA" id="ARBA00022576"/>
    </source>
</evidence>
<evidence type="ECO:0000256" key="6">
    <source>
        <dbReference type="ARBA" id="ARBA00013053"/>
    </source>
</evidence>
<dbReference type="UniPathway" id="UPA00049">
    <property type="reaction ID" value="UER00062"/>
</dbReference>
<dbReference type="Pfam" id="PF01063">
    <property type="entry name" value="Aminotran_4"/>
    <property type="match status" value="1"/>
</dbReference>
<dbReference type="EC" id="2.6.1.42" evidence="6"/>
<dbReference type="InterPro" id="IPR005786">
    <property type="entry name" value="B_amino_transII"/>
</dbReference>
<dbReference type="GO" id="GO:0004084">
    <property type="term" value="F:branched-chain-amino-acid transaminase activity"/>
    <property type="evidence" value="ECO:0007669"/>
    <property type="project" value="UniProtKB-EC"/>
</dbReference>
<evidence type="ECO:0000256" key="11">
    <source>
        <dbReference type="ARBA" id="ARBA00023304"/>
    </source>
</evidence>
<dbReference type="STRING" id="758803.SAMN05421803_11184"/>
<accession>A0A1M6N6P1</accession>
<keyword evidence="9 16" id="KW-0808">Transferase</keyword>
<dbReference type="CDD" id="cd01557">
    <property type="entry name" value="BCAT_beta_family"/>
    <property type="match status" value="1"/>
</dbReference>
<gene>
    <name evidence="16" type="ORF">SAMN05421803_11184</name>
</gene>
<dbReference type="EMBL" id="FQZK01000011">
    <property type="protein sequence ID" value="SHJ91314.1"/>
    <property type="molecule type" value="Genomic_DNA"/>
</dbReference>
<dbReference type="OrthoDB" id="4069047at2"/>
<comment type="cofactor">
    <cofactor evidence="1">
        <name>pyridoxal 5'-phosphate</name>
        <dbReference type="ChEBI" id="CHEBI:597326"/>
    </cofactor>
</comment>
<name>A0A1M6N6P1_9ACTN</name>
<dbReference type="InterPro" id="IPR043131">
    <property type="entry name" value="BCAT-like_N"/>
</dbReference>
<keyword evidence="8" id="KW-0028">Amino-acid biosynthesis</keyword>
<dbReference type="NCBIfam" id="TIGR01123">
    <property type="entry name" value="ilvE_II"/>
    <property type="match status" value="1"/>
</dbReference>
<organism evidence="16 17">
    <name type="scientific">Nocardiopsis flavescens</name>
    <dbReference type="NCBI Taxonomy" id="758803"/>
    <lineage>
        <taxon>Bacteria</taxon>
        <taxon>Bacillati</taxon>
        <taxon>Actinomycetota</taxon>
        <taxon>Actinomycetes</taxon>
        <taxon>Streptosporangiales</taxon>
        <taxon>Nocardiopsidaceae</taxon>
        <taxon>Nocardiopsis</taxon>
    </lineage>
</organism>
<feature type="modified residue" description="N6-(pyridoxal phosphate)lysine" evidence="15">
    <location>
        <position position="178"/>
    </location>
</feature>
<dbReference type="InterPro" id="IPR043132">
    <property type="entry name" value="BCAT-like_C"/>
</dbReference>
<evidence type="ECO:0000256" key="2">
    <source>
        <dbReference type="ARBA" id="ARBA00004824"/>
    </source>
</evidence>
<comment type="catalytic activity">
    <reaction evidence="13">
        <text>L-isoleucine + 2-oxoglutarate = (S)-3-methyl-2-oxopentanoate + L-glutamate</text>
        <dbReference type="Rhea" id="RHEA:24801"/>
        <dbReference type="ChEBI" id="CHEBI:16810"/>
        <dbReference type="ChEBI" id="CHEBI:29985"/>
        <dbReference type="ChEBI" id="CHEBI:35146"/>
        <dbReference type="ChEBI" id="CHEBI:58045"/>
        <dbReference type="EC" id="2.6.1.42"/>
    </reaction>
</comment>
<evidence type="ECO:0000256" key="13">
    <source>
        <dbReference type="ARBA" id="ARBA00048798"/>
    </source>
</evidence>
<dbReference type="InterPro" id="IPR001544">
    <property type="entry name" value="Aminotrans_IV"/>
</dbReference>
<dbReference type="InterPro" id="IPR036038">
    <property type="entry name" value="Aminotransferase-like"/>
</dbReference>
<dbReference type="RefSeq" id="WP_073380589.1">
    <property type="nucleotide sequence ID" value="NZ_FQZK01000011.1"/>
</dbReference>
<evidence type="ECO:0000313" key="17">
    <source>
        <dbReference type="Proteomes" id="UP000184452"/>
    </source>
</evidence>
<comment type="similarity">
    <text evidence="5">Belongs to the class-IV pyridoxal-phosphate-dependent aminotransferase family.</text>
</comment>